<keyword evidence="8" id="KW-0175">Coiled coil</keyword>
<evidence type="ECO:0000256" key="9">
    <source>
        <dbReference type="SAM" id="MobiDB-lite"/>
    </source>
</evidence>
<keyword evidence="7" id="KW-0472">Membrane</keyword>
<keyword evidence="5" id="KW-1133">Transmembrane helix</keyword>
<comment type="subcellular location">
    <subcellularLocation>
        <location evidence="1">Mitochondrion inner membrane</location>
    </subcellularLocation>
</comment>
<comment type="caution">
    <text evidence="10">The sequence shown here is derived from an EMBL/GenBank/DDBJ whole genome shotgun (WGS) entry which is preliminary data.</text>
</comment>
<dbReference type="GO" id="GO:0061617">
    <property type="term" value="C:MICOS complex"/>
    <property type="evidence" value="ECO:0007669"/>
    <property type="project" value="TreeGrafter"/>
</dbReference>
<comment type="similarity">
    <text evidence="2">Belongs to the MICOS complex subunit Mic60 family.</text>
</comment>
<evidence type="ECO:0000256" key="3">
    <source>
        <dbReference type="ARBA" id="ARBA00022692"/>
    </source>
</evidence>
<dbReference type="PANTHER" id="PTHR15415:SF7">
    <property type="entry name" value="MICOS COMPLEX SUBUNIT MIC60"/>
    <property type="match status" value="1"/>
</dbReference>
<dbReference type="AlphaFoldDB" id="A0AAV7ERZ7"/>
<evidence type="ECO:0000256" key="1">
    <source>
        <dbReference type="ARBA" id="ARBA00004273"/>
    </source>
</evidence>
<dbReference type="EMBL" id="JAINDJ010000004">
    <property type="protein sequence ID" value="KAG9451635.1"/>
    <property type="molecule type" value="Genomic_DNA"/>
</dbReference>
<keyword evidence="6" id="KW-0496">Mitochondrion</keyword>
<sequence length="630" mass="69008">MMRRVKIRCAWELTSDHSVRWLPQITTQMPSFLNSRKEFSVSAQKKVGSQSVVPPEKPPSSGNGFSKFLLGGALVGAGAIAAAYQMGYISRHDGEVEKSSTADKDSSVQLIPSRNEESNSTIIDDVANKFDVTSNQTYENKESRTESESQVQGVSEGSAMEESMPVKQDVFSNPPPDSVIQDDAAKSSEILSNESRPLEKPESHSMYTGDAIEQKEVVGREESGIQEELQHPNTSKDISKDPQNDEVEAPPSLSEAYLLQANGTAEIYLKEGASEVISPISGEKEVLVVTGEDSKQASRSKNETFALDFVEVVHAAEKRQAELDARRYAEEEGKLKEKYEKELKDARAKQIMYAEEVALLDEELNKERAKLASTVKLLQDEADEKLKMELHRKDEEAELQLKKTQELAAAELAAAVAKEKSSQIERMAEADLHINALCMAFFARSEQARQSHSIHKLALGVLALEDALSKGLPIKAEIDGFHNLLESLDKDSFLNLVFSSIPKETLQNGTETALQLNQKFDALKGILRHYSLIPAGGGGILAHAVAHVASSIKMKENDESGDGIESVINRVESFLAEGELAEAANALEKGVHGTEAEEIAGDWVQRARNRAIIEQALSVVQSYATSISLT</sequence>
<evidence type="ECO:0000256" key="7">
    <source>
        <dbReference type="ARBA" id="ARBA00023136"/>
    </source>
</evidence>
<evidence type="ECO:0000256" key="4">
    <source>
        <dbReference type="ARBA" id="ARBA00022792"/>
    </source>
</evidence>
<dbReference type="GO" id="GO:0042407">
    <property type="term" value="P:cristae formation"/>
    <property type="evidence" value="ECO:0007669"/>
    <property type="project" value="TreeGrafter"/>
</dbReference>
<proteinExistence type="inferred from homology"/>
<evidence type="ECO:0000256" key="2">
    <source>
        <dbReference type="ARBA" id="ARBA00010877"/>
    </source>
</evidence>
<keyword evidence="11" id="KW-1185">Reference proteome</keyword>
<gene>
    <name evidence="10" type="ORF">H6P81_011600</name>
</gene>
<protein>
    <recommendedName>
        <fullName evidence="12">MICOS complex subunit MIC60</fullName>
    </recommendedName>
</protein>
<feature type="coiled-coil region" evidence="8">
    <location>
        <begin position="318"/>
        <end position="407"/>
    </location>
</feature>
<evidence type="ECO:0008006" key="12">
    <source>
        <dbReference type="Google" id="ProtNLM"/>
    </source>
</evidence>
<dbReference type="PANTHER" id="PTHR15415">
    <property type="entry name" value="MITOFILIN"/>
    <property type="match status" value="1"/>
</dbReference>
<dbReference type="Proteomes" id="UP000825729">
    <property type="component" value="Unassembled WGS sequence"/>
</dbReference>
<evidence type="ECO:0000313" key="11">
    <source>
        <dbReference type="Proteomes" id="UP000825729"/>
    </source>
</evidence>
<reference evidence="10 11" key="1">
    <citation type="submission" date="2021-07" db="EMBL/GenBank/DDBJ databases">
        <title>The Aristolochia fimbriata genome: insights into angiosperm evolution, floral development and chemical biosynthesis.</title>
        <authorList>
            <person name="Jiao Y."/>
        </authorList>
    </citation>
    <scope>NUCLEOTIDE SEQUENCE [LARGE SCALE GENOMIC DNA]</scope>
    <source>
        <strain evidence="10">IBCAS-2021</strain>
        <tissue evidence="10">Leaf</tissue>
    </source>
</reference>
<evidence type="ECO:0000313" key="10">
    <source>
        <dbReference type="EMBL" id="KAG9451635.1"/>
    </source>
</evidence>
<dbReference type="Pfam" id="PF09731">
    <property type="entry name" value="Mitofilin"/>
    <property type="match status" value="1"/>
</dbReference>
<organism evidence="10 11">
    <name type="scientific">Aristolochia fimbriata</name>
    <name type="common">White veined hardy Dutchman's pipe vine</name>
    <dbReference type="NCBI Taxonomy" id="158543"/>
    <lineage>
        <taxon>Eukaryota</taxon>
        <taxon>Viridiplantae</taxon>
        <taxon>Streptophyta</taxon>
        <taxon>Embryophyta</taxon>
        <taxon>Tracheophyta</taxon>
        <taxon>Spermatophyta</taxon>
        <taxon>Magnoliopsida</taxon>
        <taxon>Magnoliidae</taxon>
        <taxon>Piperales</taxon>
        <taxon>Aristolochiaceae</taxon>
        <taxon>Aristolochia</taxon>
    </lineage>
</organism>
<evidence type="ECO:0000256" key="5">
    <source>
        <dbReference type="ARBA" id="ARBA00022989"/>
    </source>
</evidence>
<feature type="compositionally biased region" description="Polar residues" evidence="9">
    <location>
        <begin position="107"/>
        <end position="120"/>
    </location>
</feature>
<feature type="region of interest" description="Disordered" evidence="9">
    <location>
        <begin position="137"/>
        <end position="255"/>
    </location>
</feature>
<accession>A0AAV7ERZ7</accession>
<feature type="region of interest" description="Disordered" evidence="9">
    <location>
        <begin position="95"/>
        <end position="120"/>
    </location>
</feature>
<keyword evidence="4" id="KW-0999">Mitochondrion inner membrane</keyword>
<keyword evidence="3" id="KW-0812">Transmembrane</keyword>
<evidence type="ECO:0000256" key="6">
    <source>
        <dbReference type="ARBA" id="ARBA00023128"/>
    </source>
</evidence>
<evidence type="ECO:0000256" key="8">
    <source>
        <dbReference type="SAM" id="Coils"/>
    </source>
</evidence>
<feature type="compositionally biased region" description="Basic and acidic residues" evidence="9">
    <location>
        <begin position="212"/>
        <end position="223"/>
    </location>
</feature>
<feature type="compositionally biased region" description="Basic and acidic residues" evidence="9">
    <location>
        <begin position="95"/>
        <end position="106"/>
    </location>
</feature>
<dbReference type="InterPro" id="IPR019133">
    <property type="entry name" value="MIC60"/>
</dbReference>
<name>A0AAV7ERZ7_ARIFI</name>